<comment type="caution">
    <text evidence="1">The sequence shown here is derived from an EMBL/GenBank/DDBJ whole genome shotgun (WGS) entry which is preliminary data.</text>
</comment>
<reference evidence="2" key="1">
    <citation type="journal article" date="2023" name="Front. Plant Sci.">
        <title>Chromosomal-level genome assembly of Melastoma candidum provides insights into trichome evolution.</title>
        <authorList>
            <person name="Zhong Y."/>
            <person name="Wu W."/>
            <person name="Sun C."/>
            <person name="Zou P."/>
            <person name="Liu Y."/>
            <person name="Dai S."/>
            <person name="Zhou R."/>
        </authorList>
    </citation>
    <scope>NUCLEOTIDE SEQUENCE [LARGE SCALE GENOMIC DNA]</scope>
</reference>
<gene>
    <name evidence="1" type="ORF">MLD38_014914</name>
</gene>
<name>A0ACB9RI16_9MYRT</name>
<proteinExistence type="predicted"/>
<evidence type="ECO:0000313" key="2">
    <source>
        <dbReference type="Proteomes" id="UP001057402"/>
    </source>
</evidence>
<protein>
    <submittedName>
        <fullName evidence="1">Uncharacterized protein</fullName>
    </submittedName>
</protein>
<keyword evidence="2" id="KW-1185">Reference proteome</keyword>
<sequence>MQPFQPKPTINRCFGESLQFNLVVPACPPQPVASPPRSPVRTELILGLTKVATDTAVVKNTQLDQTKDLLGVISSEPQKKLSVTQIEKLLGGSDIDSFKKLLKGLVEKVWWQREAASATATVMTQCKLGTGKQRGSGSKGDTWLLFAGPDRVGKRKMASALSEQVCHAGPTMISFGSRSGDRGSNMSFRGKTVLDRITEAVRRNPFSVIMLEDFDEADILVHGSIKRAMDTGRISDSYGREISLGNVTIILAINWSLEDKKDSLKDIVLGEEKLETLARSSWQLKLSVSERTTKRRANWLEDDRFTRPRKDMGLSLGFDLNESVDLEEVRADGSHNSSDLTVEREAENALDRGPASSASSLCKELINHVDDTIDFATVDFSPFVHETITSIGKMFASIVGDRVSIEVNEEAVQKIMGGIWLGETGVEEWMEGVLIPCFHKLRMQLPSTASMSSNEPLVAKLETVSDDPDDGRPEGDWLPSNIQIAIQGDQGSLFLKG</sequence>
<evidence type="ECO:0000313" key="1">
    <source>
        <dbReference type="EMBL" id="KAI4377254.1"/>
    </source>
</evidence>
<organism evidence="1 2">
    <name type="scientific">Melastoma candidum</name>
    <dbReference type="NCBI Taxonomy" id="119954"/>
    <lineage>
        <taxon>Eukaryota</taxon>
        <taxon>Viridiplantae</taxon>
        <taxon>Streptophyta</taxon>
        <taxon>Embryophyta</taxon>
        <taxon>Tracheophyta</taxon>
        <taxon>Spermatophyta</taxon>
        <taxon>Magnoliopsida</taxon>
        <taxon>eudicotyledons</taxon>
        <taxon>Gunneridae</taxon>
        <taxon>Pentapetalae</taxon>
        <taxon>rosids</taxon>
        <taxon>malvids</taxon>
        <taxon>Myrtales</taxon>
        <taxon>Melastomataceae</taxon>
        <taxon>Melastomatoideae</taxon>
        <taxon>Melastomateae</taxon>
        <taxon>Melastoma</taxon>
    </lineage>
</organism>
<dbReference type="Proteomes" id="UP001057402">
    <property type="component" value="Chromosome 4"/>
</dbReference>
<accession>A0ACB9RI16</accession>
<dbReference type="EMBL" id="CM042883">
    <property type="protein sequence ID" value="KAI4377254.1"/>
    <property type="molecule type" value="Genomic_DNA"/>
</dbReference>